<protein>
    <submittedName>
        <fullName evidence="8">RNA polymerase sigma-70 factor, ECF subfamily</fullName>
    </submittedName>
</protein>
<dbReference type="NCBIfam" id="TIGR02937">
    <property type="entry name" value="sigma70-ECF"/>
    <property type="match status" value="1"/>
</dbReference>
<dbReference type="PANTHER" id="PTHR43133">
    <property type="entry name" value="RNA POLYMERASE ECF-TYPE SIGMA FACTO"/>
    <property type="match status" value="1"/>
</dbReference>
<dbReference type="EMBL" id="FNXY01000006">
    <property type="protein sequence ID" value="SEJ26620.1"/>
    <property type="molecule type" value="Genomic_DNA"/>
</dbReference>
<dbReference type="GO" id="GO:0006352">
    <property type="term" value="P:DNA-templated transcription initiation"/>
    <property type="evidence" value="ECO:0007669"/>
    <property type="project" value="InterPro"/>
</dbReference>
<dbReference type="RefSeq" id="WP_090337882.1">
    <property type="nucleotide sequence ID" value="NZ_FNXY01000006.1"/>
</dbReference>
<dbReference type="GO" id="GO:0016987">
    <property type="term" value="F:sigma factor activity"/>
    <property type="evidence" value="ECO:0007669"/>
    <property type="project" value="UniProtKB-KW"/>
</dbReference>
<evidence type="ECO:0000256" key="2">
    <source>
        <dbReference type="ARBA" id="ARBA00023015"/>
    </source>
</evidence>
<organism evidence="8 9">
    <name type="scientific">Dyadobacter koreensis</name>
    <dbReference type="NCBI Taxonomy" id="408657"/>
    <lineage>
        <taxon>Bacteria</taxon>
        <taxon>Pseudomonadati</taxon>
        <taxon>Bacteroidota</taxon>
        <taxon>Cytophagia</taxon>
        <taxon>Cytophagales</taxon>
        <taxon>Spirosomataceae</taxon>
        <taxon>Dyadobacter</taxon>
    </lineage>
</organism>
<dbReference type="Gene3D" id="1.10.1740.10">
    <property type="match status" value="1"/>
</dbReference>
<keyword evidence="4" id="KW-0238">DNA-binding</keyword>
<dbReference type="InterPro" id="IPR013325">
    <property type="entry name" value="RNA_pol_sigma_r2"/>
</dbReference>
<dbReference type="Pfam" id="PF04542">
    <property type="entry name" value="Sigma70_r2"/>
    <property type="match status" value="1"/>
</dbReference>
<evidence type="ECO:0000259" key="6">
    <source>
        <dbReference type="Pfam" id="PF04542"/>
    </source>
</evidence>
<keyword evidence="2" id="KW-0805">Transcription regulation</keyword>
<dbReference type="SUPFAM" id="SSF88946">
    <property type="entry name" value="Sigma2 domain of RNA polymerase sigma factors"/>
    <property type="match status" value="1"/>
</dbReference>
<dbReference type="STRING" id="408657.SAMN04487995_3853"/>
<dbReference type="InterPro" id="IPR039425">
    <property type="entry name" value="RNA_pol_sigma-70-like"/>
</dbReference>
<evidence type="ECO:0000256" key="1">
    <source>
        <dbReference type="ARBA" id="ARBA00010641"/>
    </source>
</evidence>
<keyword evidence="9" id="KW-1185">Reference proteome</keyword>
<proteinExistence type="inferred from homology"/>
<dbReference type="PANTHER" id="PTHR43133:SF8">
    <property type="entry name" value="RNA POLYMERASE SIGMA FACTOR HI_1459-RELATED"/>
    <property type="match status" value="1"/>
</dbReference>
<dbReference type="Gene3D" id="1.10.10.10">
    <property type="entry name" value="Winged helix-like DNA-binding domain superfamily/Winged helix DNA-binding domain"/>
    <property type="match status" value="1"/>
</dbReference>
<accession>A0A1H6XP47</accession>
<evidence type="ECO:0000256" key="3">
    <source>
        <dbReference type="ARBA" id="ARBA00023082"/>
    </source>
</evidence>
<dbReference type="CDD" id="cd06171">
    <property type="entry name" value="Sigma70_r4"/>
    <property type="match status" value="1"/>
</dbReference>
<dbReference type="InterPro" id="IPR013249">
    <property type="entry name" value="RNA_pol_sigma70_r4_t2"/>
</dbReference>
<dbReference type="InterPro" id="IPR014284">
    <property type="entry name" value="RNA_pol_sigma-70_dom"/>
</dbReference>
<dbReference type="GO" id="GO:0003677">
    <property type="term" value="F:DNA binding"/>
    <property type="evidence" value="ECO:0007669"/>
    <property type="project" value="UniProtKB-KW"/>
</dbReference>
<dbReference type="Proteomes" id="UP000199532">
    <property type="component" value="Unassembled WGS sequence"/>
</dbReference>
<dbReference type="SUPFAM" id="SSF88659">
    <property type="entry name" value="Sigma3 and sigma4 domains of RNA polymerase sigma factors"/>
    <property type="match status" value="1"/>
</dbReference>
<evidence type="ECO:0000256" key="4">
    <source>
        <dbReference type="ARBA" id="ARBA00023125"/>
    </source>
</evidence>
<comment type="similarity">
    <text evidence="1">Belongs to the sigma-70 factor family. ECF subfamily.</text>
</comment>
<evidence type="ECO:0000256" key="5">
    <source>
        <dbReference type="ARBA" id="ARBA00023163"/>
    </source>
</evidence>
<keyword evidence="3" id="KW-0731">Sigma factor</keyword>
<dbReference type="InterPro" id="IPR007627">
    <property type="entry name" value="RNA_pol_sigma70_r2"/>
</dbReference>
<evidence type="ECO:0000313" key="9">
    <source>
        <dbReference type="Proteomes" id="UP000199532"/>
    </source>
</evidence>
<feature type="domain" description="RNA polymerase sigma factor 70 region 4 type 2" evidence="7">
    <location>
        <begin position="128"/>
        <end position="176"/>
    </location>
</feature>
<gene>
    <name evidence="8" type="ORF">SAMN04487995_3853</name>
</gene>
<dbReference type="AlphaFoldDB" id="A0A1H6XP47"/>
<dbReference type="InterPro" id="IPR013324">
    <property type="entry name" value="RNA_pol_sigma_r3/r4-like"/>
</dbReference>
<keyword evidence="5" id="KW-0804">Transcription</keyword>
<feature type="domain" description="RNA polymerase sigma-70 region 2" evidence="6">
    <location>
        <begin position="30"/>
        <end position="97"/>
    </location>
</feature>
<reference evidence="8 9" key="1">
    <citation type="submission" date="2016-10" db="EMBL/GenBank/DDBJ databases">
        <authorList>
            <person name="de Groot N.N."/>
        </authorList>
    </citation>
    <scope>NUCLEOTIDE SEQUENCE [LARGE SCALE GENOMIC DNA]</scope>
    <source>
        <strain evidence="8 9">DSM 19938</strain>
    </source>
</reference>
<dbReference type="InterPro" id="IPR036388">
    <property type="entry name" value="WH-like_DNA-bd_sf"/>
</dbReference>
<evidence type="ECO:0000259" key="7">
    <source>
        <dbReference type="Pfam" id="PF08281"/>
    </source>
</evidence>
<name>A0A1H6XP47_9BACT</name>
<evidence type="ECO:0000313" key="8">
    <source>
        <dbReference type="EMBL" id="SEJ26620.1"/>
    </source>
</evidence>
<dbReference type="Pfam" id="PF08281">
    <property type="entry name" value="Sigma70_r4_2"/>
    <property type="match status" value="1"/>
</dbReference>
<dbReference type="OrthoDB" id="941544at2"/>
<sequence length="195" mass="22911">MKFFRSKKYRTLSELVLGCQRLEASAQTEFYKRYKAKLIGVCIRYARTRSEGEDIFQEAFIKVFRNITEIREVESVDSWVKSVVIRTAINYYNRTTRQQLLHEDLTHSDIILQSEDYESIIDRMETELVIDIISQLPDGYRMIVNLYLIDGYTHAEIAALLSITDGTVRSQYHRARNVLMKKLQKIGIDRYELPG</sequence>